<feature type="transmembrane region" description="Helical" evidence="2">
    <location>
        <begin position="6"/>
        <end position="24"/>
    </location>
</feature>
<sequence length="317" mass="36376">MLYKSFSVAELMLLAVVLGSVFLWSRGSDGQVYGNYSLKYDNISLRREKRRTQPQNGIFFPIAMYTVRHHRPPNDRGRSVRPETWEYRGQYFYGFRPKPNSGRRRAARLLAAGLPLLLAPLLSILFSFPVVIPVAQMTAVTTGAAFPGHHALPHFGRRKRRRRAEPPHFSPERAARLKELEVVTDYLHQVNYDEKQQSRVMVNYLQCNGLLSPEDHCLERLSCEFGDPANEKAPELERTVTSILLGHMLGNEFIPRPFKKRLKAAATHGRHNTGKCNKFFCHYVDNNWDFTSTYPQSPQMPQDIAQGDQKIHPSTQN</sequence>
<evidence type="ECO:0000256" key="1">
    <source>
        <dbReference type="SAM" id="MobiDB-lite"/>
    </source>
</evidence>
<dbReference type="AlphaFoldDB" id="A0AAV2B5P2"/>
<proteinExistence type="predicted"/>
<feature type="compositionally biased region" description="Basic residues" evidence="1">
    <location>
        <begin position="151"/>
        <end position="163"/>
    </location>
</feature>
<keyword evidence="2" id="KW-0472">Membrane</keyword>
<feature type="transmembrane region" description="Helical" evidence="2">
    <location>
        <begin position="106"/>
        <end position="128"/>
    </location>
</feature>
<evidence type="ECO:0000313" key="3">
    <source>
        <dbReference type="EMBL" id="CAL1291197.1"/>
    </source>
</evidence>
<organism evidence="3 4">
    <name type="scientific">Larinioides sclopetarius</name>
    <dbReference type="NCBI Taxonomy" id="280406"/>
    <lineage>
        <taxon>Eukaryota</taxon>
        <taxon>Metazoa</taxon>
        <taxon>Ecdysozoa</taxon>
        <taxon>Arthropoda</taxon>
        <taxon>Chelicerata</taxon>
        <taxon>Arachnida</taxon>
        <taxon>Araneae</taxon>
        <taxon>Araneomorphae</taxon>
        <taxon>Entelegynae</taxon>
        <taxon>Araneoidea</taxon>
        <taxon>Araneidae</taxon>
        <taxon>Larinioides</taxon>
    </lineage>
</organism>
<gene>
    <name evidence="3" type="ORF">LARSCL_LOCUS16946</name>
</gene>
<feature type="region of interest" description="Disordered" evidence="1">
    <location>
        <begin position="151"/>
        <end position="171"/>
    </location>
</feature>
<name>A0AAV2B5P2_9ARAC</name>
<dbReference type="EMBL" id="CAXIEN010000277">
    <property type="protein sequence ID" value="CAL1291197.1"/>
    <property type="molecule type" value="Genomic_DNA"/>
</dbReference>
<dbReference type="Proteomes" id="UP001497382">
    <property type="component" value="Unassembled WGS sequence"/>
</dbReference>
<keyword evidence="2" id="KW-1133">Transmembrane helix</keyword>
<keyword evidence="4" id="KW-1185">Reference proteome</keyword>
<reference evidence="3 4" key="1">
    <citation type="submission" date="2024-04" db="EMBL/GenBank/DDBJ databases">
        <authorList>
            <person name="Rising A."/>
            <person name="Reimegard J."/>
            <person name="Sonavane S."/>
            <person name="Akerstrom W."/>
            <person name="Nylinder S."/>
            <person name="Hedman E."/>
            <person name="Kallberg Y."/>
        </authorList>
    </citation>
    <scope>NUCLEOTIDE SEQUENCE [LARGE SCALE GENOMIC DNA]</scope>
</reference>
<protein>
    <submittedName>
        <fullName evidence="3">Uncharacterized protein</fullName>
    </submittedName>
</protein>
<keyword evidence="2" id="KW-0812">Transmembrane</keyword>
<evidence type="ECO:0000256" key="2">
    <source>
        <dbReference type="SAM" id="Phobius"/>
    </source>
</evidence>
<evidence type="ECO:0000313" key="4">
    <source>
        <dbReference type="Proteomes" id="UP001497382"/>
    </source>
</evidence>
<feature type="region of interest" description="Disordered" evidence="1">
    <location>
        <begin position="294"/>
        <end position="317"/>
    </location>
</feature>
<accession>A0AAV2B5P2</accession>
<comment type="caution">
    <text evidence="3">The sequence shown here is derived from an EMBL/GenBank/DDBJ whole genome shotgun (WGS) entry which is preliminary data.</text>
</comment>